<evidence type="ECO:0000313" key="3">
    <source>
        <dbReference type="EMBL" id="VAW60077.1"/>
    </source>
</evidence>
<dbReference type="PANTHER" id="PTHR39084:SF1">
    <property type="entry name" value="DUF4010 DOMAIN-CONTAINING PROTEIN"/>
    <property type="match status" value="1"/>
</dbReference>
<protein>
    <submittedName>
        <fullName evidence="3">Uncharacterized protein</fullName>
    </submittedName>
</protein>
<proteinExistence type="predicted"/>
<evidence type="ECO:0000259" key="1">
    <source>
        <dbReference type="Pfam" id="PF02308"/>
    </source>
</evidence>
<dbReference type="AlphaFoldDB" id="A0A3B0XAV9"/>
<dbReference type="InterPro" id="IPR049177">
    <property type="entry name" value="MgtC_SapB_SrpB_YhiD_N"/>
</dbReference>
<evidence type="ECO:0000259" key="2">
    <source>
        <dbReference type="Pfam" id="PF13194"/>
    </source>
</evidence>
<dbReference type="InterPro" id="IPR025105">
    <property type="entry name" value="DUF4010"/>
</dbReference>
<reference evidence="3" key="1">
    <citation type="submission" date="2018-06" db="EMBL/GenBank/DDBJ databases">
        <authorList>
            <person name="Zhirakovskaya E."/>
        </authorList>
    </citation>
    <scope>NUCLEOTIDE SEQUENCE</scope>
</reference>
<accession>A0A3B0XAV9</accession>
<sequence length="420" mass="44822">MNGFVDTESIVLLGISLAIGLLIGVERGWKSRQIKDGGRIAGLRTYGLTGLLGGVAGVLSQYLGVMVFGFVFLGFTAAVTVAYVMQQRVSGDVSITSLVTMLLTFMLGALATLDYVNLAASSAVVTAILLRYKDVLHRWLEKLEDHELRAVLQLLLISIVLLPILPDRGYGPWQALNPYEIWWMVVLIAGISFIGYFSMKIAGPGKGIILTSLAAGMVSSTALTLHYARLSKSQTNMKGLLGAGILLACATMFPRVLLISSLINPALFNQLIVPMAVMTLLILSFAAVVWHKKSSQPLDELTQLKNPLELKPALFFSGLLIVVILLGKTAIYFFGDAGLYILAAVSGIADVDPINLTISRMSSVDLSLDVAVLGIIIATTSNTMVKAVLALSIGGQALVTRVFLPLFVAAVAGLITAWLA</sequence>
<feature type="domain" description="DUF4010" evidence="2">
    <location>
        <begin position="186"/>
        <end position="394"/>
    </location>
</feature>
<dbReference type="EMBL" id="UOFH01000121">
    <property type="protein sequence ID" value="VAW60077.1"/>
    <property type="molecule type" value="Genomic_DNA"/>
</dbReference>
<dbReference type="Pfam" id="PF02308">
    <property type="entry name" value="MgtC"/>
    <property type="match status" value="1"/>
</dbReference>
<dbReference type="Pfam" id="PF13194">
    <property type="entry name" value="DUF4010"/>
    <property type="match status" value="1"/>
</dbReference>
<organism evidence="3">
    <name type="scientific">hydrothermal vent metagenome</name>
    <dbReference type="NCBI Taxonomy" id="652676"/>
    <lineage>
        <taxon>unclassified sequences</taxon>
        <taxon>metagenomes</taxon>
        <taxon>ecological metagenomes</taxon>
    </lineage>
</organism>
<dbReference type="PANTHER" id="PTHR39084">
    <property type="entry name" value="MEMBRANE PROTEIN-RELATED"/>
    <property type="match status" value="1"/>
</dbReference>
<gene>
    <name evidence="3" type="ORF">MNBD_GAMMA08-2348</name>
</gene>
<feature type="domain" description="MgtC/SapB/SrpB/YhiD N-terminal" evidence="1">
    <location>
        <begin position="13"/>
        <end position="138"/>
    </location>
</feature>
<name>A0A3B0XAV9_9ZZZZ</name>